<comment type="caution">
    <text evidence="2">The sequence shown here is derived from an EMBL/GenBank/DDBJ whole genome shotgun (WGS) entry which is preliminary data.</text>
</comment>
<keyword evidence="1" id="KW-0472">Membrane</keyword>
<keyword evidence="1" id="KW-0812">Transmembrane</keyword>
<proteinExistence type="predicted"/>
<dbReference type="Proteomes" id="UP000217199">
    <property type="component" value="Unassembled WGS sequence"/>
</dbReference>
<organism evidence="2 3">
    <name type="scientific">Pyrrhoderma noxium</name>
    <dbReference type="NCBI Taxonomy" id="2282107"/>
    <lineage>
        <taxon>Eukaryota</taxon>
        <taxon>Fungi</taxon>
        <taxon>Dikarya</taxon>
        <taxon>Basidiomycota</taxon>
        <taxon>Agaricomycotina</taxon>
        <taxon>Agaricomycetes</taxon>
        <taxon>Hymenochaetales</taxon>
        <taxon>Hymenochaetaceae</taxon>
        <taxon>Pyrrhoderma</taxon>
    </lineage>
</organism>
<reference evidence="2 3" key="1">
    <citation type="journal article" date="2017" name="Mol. Ecol.">
        <title>Comparative and population genomic landscape of Phellinus noxius: A hypervariable fungus causing root rot in trees.</title>
        <authorList>
            <person name="Chung C.L."/>
            <person name="Lee T.J."/>
            <person name="Akiba M."/>
            <person name="Lee H.H."/>
            <person name="Kuo T.H."/>
            <person name="Liu D."/>
            <person name="Ke H.M."/>
            <person name="Yokoi T."/>
            <person name="Roa M.B."/>
            <person name="Lu M.J."/>
            <person name="Chang Y.Y."/>
            <person name="Ann P.J."/>
            <person name="Tsai J.N."/>
            <person name="Chen C.Y."/>
            <person name="Tzean S.S."/>
            <person name="Ota Y."/>
            <person name="Hattori T."/>
            <person name="Sahashi N."/>
            <person name="Liou R.F."/>
            <person name="Kikuchi T."/>
            <person name="Tsai I.J."/>
        </authorList>
    </citation>
    <scope>NUCLEOTIDE SEQUENCE [LARGE SCALE GENOMIC DNA]</scope>
    <source>
        <strain evidence="2 3">FFPRI411160</strain>
    </source>
</reference>
<accession>A0A286ULA5</accession>
<evidence type="ECO:0000313" key="2">
    <source>
        <dbReference type="EMBL" id="PAV20235.1"/>
    </source>
</evidence>
<evidence type="ECO:0000256" key="1">
    <source>
        <dbReference type="SAM" id="Phobius"/>
    </source>
</evidence>
<evidence type="ECO:0000313" key="3">
    <source>
        <dbReference type="Proteomes" id="UP000217199"/>
    </source>
</evidence>
<gene>
    <name evidence="2" type="ORF">PNOK_0516900</name>
</gene>
<protein>
    <submittedName>
        <fullName evidence="2">Uncharacterized protein</fullName>
    </submittedName>
</protein>
<dbReference type="EMBL" id="NBII01000004">
    <property type="protein sequence ID" value="PAV20235.1"/>
    <property type="molecule type" value="Genomic_DNA"/>
</dbReference>
<keyword evidence="1" id="KW-1133">Transmembrane helix</keyword>
<feature type="transmembrane region" description="Helical" evidence="1">
    <location>
        <begin position="40"/>
        <end position="60"/>
    </location>
</feature>
<dbReference type="InParanoid" id="A0A286ULA5"/>
<name>A0A286ULA5_9AGAM</name>
<sequence length="254" mass="28392">MLPATASGLVEGVCTFPRSLGFSIANMDAFLDKISAEESLAYLLIAIMVLFFILIVQLQLTITRLKESLHEDADRIHRLQNTLSSNLELLDATNHELEHARKQIVLLEHNRHIKEDILSAIQSTRTLSLSNGWHPDSSREGPELLNPDQMPISSLQGIDEARMFPPVDSLRPQMANLSPLPSIFNINFDAPSHNDTLLTRNIGNFKRSVRAISTKEEKNCVTHIPTTPVCVFKGRVKSSITDSTRKALSRNFNS</sequence>
<keyword evidence="3" id="KW-1185">Reference proteome</keyword>
<dbReference type="AlphaFoldDB" id="A0A286ULA5"/>